<evidence type="ECO:0000256" key="4">
    <source>
        <dbReference type="ARBA" id="ARBA00023163"/>
    </source>
</evidence>
<feature type="domain" description="HTH lysR-type" evidence="5">
    <location>
        <begin position="1"/>
        <end position="59"/>
    </location>
</feature>
<dbReference type="PANTHER" id="PTHR30537:SF72">
    <property type="entry name" value="LYSR FAMILY TRANSCRIPTIONAL REGULATOR"/>
    <property type="match status" value="1"/>
</dbReference>
<dbReference type="InterPro" id="IPR036388">
    <property type="entry name" value="WH-like_DNA-bd_sf"/>
</dbReference>
<dbReference type="Proteomes" id="UP000246352">
    <property type="component" value="Unassembled WGS sequence"/>
</dbReference>
<sequence length="307" mass="33795">MDHLKAMRVFERVAERASLAMASEDLGLSRGSASAIVSQLERHLGVQLLERNTRSLRLTEDGLRYLERARGILGEVELLEEEIGSAEHAARGRLRIQAPSGLVRLVIAPSLPGFFADHPQVELELLSRNSLPDFVGDQIDAALVVGELPELDIVARHVGRIPFVTVASPAYLARSGEPASPEDLARHACISALSTVNGARVPWRFRIGEDTVPVAINGPAAFESGDSAVASAVRGLGVLQLASYLVYDEIRAGRLRTILDGFRPPGRDLNIVHPRHRLKPKKLRVFEDFLLQLNLRTRQKWGIRQVD</sequence>
<dbReference type="RefSeq" id="WP_110029994.1">
    <property type="nucleotide sequence ID" value="NZ_QGTR01000001.1"/>
</dbReference>
<dbReference type="Pfam" id="PF03466">
    <property type="entry name" value="LysR_substrate"/>
    <property type="match status" value="1"/>
</dbReference>
<dbReference type="SUPFAM" id="SSF53850">
    <property type="entry name" value="Periplasmic binding protein-like II"/>
    <property type="match status" value="1"/>
</dbReference>
<dbReference type="GO" id="GO:0003700">
    <property type="term" value="F:DNA-binding transcription factor activity"/>
    <property type="evidence" value="ECO:0007669"/>
    <property type="project" value="InterPro"/>
</dbReference>
<dbReference type="InterPro" id="IPR005119">
    <property type="entry name" value="LysR_subst-bd"/>
</dbReference>
<evidence type="ECO:0000256" key="1">
    <source>
        <dbReference type="ARBA" id="ARBA00009437"/>
    </source>
</evidence>
<evidence type="ECO:0000256" key="3">
    <source>
        <dbReference type="ARBA" id="ARBA00023125"/>
    </source>
</evidence>
<dbReference type="PANTHER" id="PTHR30537">
    <property type="entry name" value="HTH-TYPE TRANSCRIPTIONAL REGULATOR"/>
    <property type="match status" value="1"/>
</dbReference>
<gene>
    <name evidence="6" type="ORF">DFR52_101108</name>
</gene>
<keyword evidence="3" id="KW-0238">DNA-binding</keyword>
<dbReference type="InterPro" id="IPR000847">
    <property type="entry name" value="LysR_HTH_N"/>
</dbReference>
<dbReference type="Pfam" id="PF00126">
    <property type="entry name" value="HTH_1"/>
    <property type="match status" value="1"/>
</dbReference>
<dbReference type="InterPro" id="IPR036390">
    <property type="entry name" value="WH_DNA-bd_sf"/>
</dbReference>
<dbReference type="Gene3D" id="1.10.10.10">
    <property type="entry name" value="Winged helix-like DNA-binding domain superfamily/Winged helix DNA-binding domain"/>
    <property type="match status" value="1"/>
</dbReference>
<dbReference type="OrthoDB" id="9786526at2"/>
<keyword evidence="4" id="KW-0804">Transcription</keyword>
<reference evidence="6 7" key="1">
    <citation type="submission" date="2018-05" db="EMBL/GenBank/DDBJ databases">
        <title>Genomic Encyclopedia of Type Strains, Phase IV (KMG-IV): sequencing the most valuable type-strain genomes for metagenomic binning, comparative biology and taxonomic classification.</title>
        <authorList>
            <person name="Goeker M."/>
        </authorList>
    </citation>
    <scope>NUCLEOTIDE SEQUENCE [LARGE SCALE GENOMIC DNA]</scope>
    <source>
        <strain evidence="6 7">DSM 16791</strain>
    </source>
</reference>
<comment type="similarity">
    <text evidence="1">Belongs to the LysR transcriptional regulatory family.</text>
</comment>
<accession>A0A317PPJ8</accession>
<comment type="caution">
    <text evidence="6">The sequence shown here is derived from an EMBL/GenBank/DDBJ whole genome shotgun (WGS) entry which is preliminary data.</text>
</comment>
<evidence type="ECO:0000313" key="7">
    <source>
        <dbReference type="Proteomes" id="UP000246352"/>
    </source>
</evidence>
<dbReference type="SUPFAM" id="SSF46785">
    <property type="entry name" value="Winged helix' DNA-binding domain"/>
    <property type="match status" value="1"/>
</dbReference>
<protein>
    <submittedName>
        <fullName evidence="6">LysR family transcriptional regulator</fullName>
    </submittedName>
</protein>
<evidence type="ECO:0000259" key="5">
    <source>
        <dbReference type="PROSITE" id="PS50931"/>
    </source>
</evidence>
<name>A0A317PPJ8_9HYPH</name>
<proteinExistence type="inferred from homology"/>
<organism evidence="6 7">
    <name type="scientific">Hoeflea marina</name>
    <dbReference type="NCBI Taxonomy" id="274592"/>
    <lineage>
        <taxon>Bacteria</taxon>
        <taxon>Pseudomonadati</taxon>
        <taxon>Pseudomonadota</taxon>
        <taxon>Alphaproteobacteria</taxon>
        <taxon>Hyphomicrobiales</taxon>
        <taxon>Rhizobiaceae</taxon>
        <taxon>Hoeflea</taxon>
    </lineage>
</organism>
<evidence type="ECO:0000313" key="6">
    <source>
        <dbReference type="EMBL" id="PWW03428.1"/>
    </source>
</evidence>
<dbReference type="AlphaFoldDB" id="A0A317PPJ8"/>
<dbReference type="InterPro" id="IPR058163">
    <property type="entry name" value="LysR-type_TF_proteobact-type"/>
</dbReference>
<dbReference type="EMBL" id="QGTR01000001">
    <property type="protein sequence ID" value="PWW03428.1"/>
    <property type="molecule type" value="Genomic_DNA"/>
</dbReference>
<dbReference type="GO" id="GO:0006351">
    <property type="term" value="P:DNA-templated transcription"/>
    <property type="evidence" value="ECO:0007669"/>
    <property type="project" value="TreeGrafter"/>
</dbReference>
<dbReference type="PROSITE" id="PS50931">
    <property type="entry name" value="HTH_LYSR"/>
    <property type="match status" value="1"/>
</dbReference>
<dbReference type="Gene3D" id="3.40.190.290">
    <property type="match status" value="1"/>
</dbReference>
<keyword evidence="7" id="KW-1185">Reference proteome</keyword>
<dbReference type="GO" id="GO:0043565">
    <property type="term" value="F:sequence-specific DNA binding"/>
    <property type="evidence" value="ECO:0007669"/>
    <property type="project" value="TreeGrafter"/>
</dbReference>
<keyword evidence="2" id="KW-0805">Transcription regulation</keyword>
<evidence type="ECO:0000256" key="2">
    <source>
        <dbReference type="ARBA" id="ARBA00023015"/>
    </source>
</evidence>
<dbReference type="FunFam" id="1.10.10.10:FF:000001">
    <property type="entry name" value="LysR family transcriptional regulator"/>
    <property type="match status" value="1"/>
</dbReference>
<dbReference type="CDD" id="cd08422">
    <property type="entry name" value="PBP2_CrgA_like"/>
    <property type="match status" value="1"/>
</dbReference>